<evidence type="ECO:0000313" key="2">
    <source>
        <dbReference type="EMBL" id="KAJ1086973.1"/>
    </source>
</evidence>
<proteinExistence type="predicted"/>
<dbReference type="Proteomes" id="UP001066276">
    <property type="component" value="Chromosome 11"/>
</dbReference>
<evidence type="ECO:0000313" key="3">
    <source>
        <dbReference type="Proteomes" id="UP001066276"/>
    </source>
</evidence>
<keyword evidence="3" id="KW-1185">Reference proteome</keyword>
<reference evidence="2" key="1">
    <citation type="journal article" date="2022" name="bioRxiv">
        <title>Sequencing and chromosome-scale assembly of the giantPleurodeles waltlgenome.</title>
        <authorList>
            <person name="Brown T."/>
            <person name="Elewa A."/>
            <person name="Iarovenko S."/>
            <person name="Subramanian E."/>
            <person name="Araus A.J."/>
            <person name="Petzold A."/>
            <person name="Susuki M."/>
            <person name="Suzuki K.-i.T."/>
            <person name="Hayashi T."/>
            <person name="Toyoda A."/>
            <person name="Oliveira C."/>
            <person name="Osipova E."/>
            <person name="Leigh N.D."/>
            <person name="Simon A."/>
            <person name="Yun M.H."/>
        </authorList>
    </citation>
    <scope>NUCLEOTIDE SEQUENCE</scope>
    <source>
        <strain evidence="2">20211129_DDA</strain>
        <tissue evidence="2">Liver</tissue>
    </source>
</reference>
<comment type="caution">
    <text evidence="2">The sequence shown here is derived from an EMBL/GenBank/DDBJ whole genome shotgun (WGS) entry which is preliminary data.</text>
</comment>
<gene>
    <name evidence="2" type="ORF">NDU88_000168</name>
</gene>
<feature type="region of interest" description="Disordered" evidence="1">
    <location>
        <begin position="120"/>
        <end position="182"/>
    </location>
</feature>
<organism evidence="2 3">
    <name type="scientific">Pleurodeles waltl</name>
    <name type="common">Iberian ribbed newt</name>
    <dbReference type="NCBI Taxonomy" id="8319"/>
    <lineage>
        <taxon>Eukaryota</taxon>
        <taxon>Metazoa</taxon>
        <taxon>Chordata</taxon>
        <taxon>Craniata</taxon>
        <taxon>Vertebrata</taxon>
        <taxon>Euteleostomi</taxon>
        <taxon>Amphibia</taxon>
        <taxon>Batrachia</taxon>
        <taxon>Caudata</taxon>
        <taxon>Salamandroidea</taxon>
        <taxon>Salamandridae</taxon>
        <taxon>Pleurodelinae</taxon>
        <taxon>Pleurodeles</taxon>
    </lineage>
</organism>
<accession>A0AAV7LC54</accession>
<dbReference type="EMBL" id="JANPWB010000015">
    <property type="protein sequence ID" value="KAJ1086973.1"/>
    <property type="molecule type" value="Genomic_DNA"/>
</dbReference>
<evidence type="ECO:0000256" key="1">
    <source>
        <dbReference type="SAM" id="MobiDB-lite"/>
    </source>
</evidence>
<protein>
    <submittedName>
        <fullName evidence="2">Uncharacterized protein</fullName>
    </submittedName>
</protein>
<sequence>MAYNAGEDDFYQDHPDTMDDHMEERLVEALGFHVQDSVNQALINPLKPFAQPLKRFGQRELRGRPLLDAGSHSNQLSDLGMAQGALKRPLSSADVLANMAASVIQDHAYDVYSSLDMSEAGREASTRPEGLSSYSHSSGSDQDQEDPKPVGKRKRKSHYTQERGSSYRNPSFDPENIIHPRP</sequence>
<dbReference type="AlphaFoldDB" id="A0AAV7LC54"/>
<name>A0AAV7LC54_PLEWA</name>